<protein>
    <recommendedName>
        <fullName evidence="3">Late blight resistance protein</fullName>
    </recommendedName>
</protein>
<evidence type="ECO:0008006" key="3">
    <source>
        <dbReference type="Google" id="ProtNLM"/>
    </source>
</evidence>
<proteinExistence type="predicted"/>
<accession>A0A9J6B7A8</accession>
<sequence length="104" mass="11444">MSRRPIDSEDIPGFLSSVSKRITHDTHLLDVPFGTTDPRAYYPNYCRPAGVTFTSQCCGGTPPLTQHYIHPGVSPTPTLDETSALAPGQRDRIDRVMIEPDESS</sequence>
<dbReference type="Proteomes" id="UP000824120">
    <property type="component" value="Chromosome 1"/>
</dbReference>
<reference evidence="1 2" key="1">
    <citation type="submission" date="2020-09" db="EMBL/GenBank/DDBJ databases">
        <title>De no assembly of potato wild relative species, Solanum commersonii.</title>
        <authorList>
            <person name="Cho K."/>
        </authorList>
    </citation>
    <scope>NUCLEOTIDE SEQUENCE [LARGE SCALE GENOMIC DNA]</scope>
    <source>
        <strain evidence="1">LZ3.2</strain>
        <tissue evidence="1">Leaf</tissue>
    </source>
</reference>
<keyword evidence="2" id="KW-1185">Reference proteome</keyword>
<comment type="caution">
    <text evidence="1">The sequence shown here is derived from an EMBL/GenBank/DDBJ whole genome shotgun (WGS) entry which is preliminary data.</text>
</comment>
<name>A0A9J6B7A8_SOLCO</name>
<evidence type="ECO:0000313" key="1">
    <source>
        <dbReference type="EMBL" id="KAG5632490.1"/>
    </source>
</evidence>
<gene>
    <name evidence="1" type="ORF">H5410_004207</name>
</gene>
<dbReference type="EMBL" id="JACXVP010000001">
    <property type="protein sequence ID" value="KAG5632490.1"/>
    <property type="molecule type" value="Genomic_DNA"/>
</dbReference>
<evidence type="ECO:0000313" key="2">
    <source>
        <dbReference type="Proteomes" id="UP000824120"/>
    </source>
</evidence>
<organism evidence="1 2">
    <name type="scientific">Solanum commersonii</name>
    <name type="common">Commerson's wild potato</name>
    <name type="synonym">Commerson's nightshade</name>
    <dbReference type="NCBI Taxonomy" id="4109"/>
    <lineage>
        <taxon>Eukaryota</taxon>
        <taxon>Viridiplantae</taxon>
        <taxon>Streptophyta</taxon>
        <taxon>Embryophyta</taxon>
        <taxon>Tracheophyta</taxon>
        <taxon>Spermatophyta</taxon>
        <taxon>Magnoliopsida</taxon>
        <taxon>eudicotyledons</taxon>
        <taxon>Gunneridae</taxon>
        <taxon>Pentapetalae</taxon>
        <taxon>asterids</taxon>
        <taxon>lamiids</taxon>
        <taxon>Solanales</taxon>
        <taxon>Solanaceae</taxon>
        <taxon>Solanoideae</taxon>
        <taxon>Solaneae</taxon>
        <taxon>Solanum</taxon>
    </lineage>
</organism>
<dbReference type="AlphaFoldDB" id="A0A9J6B7A8"/>